<dbReference type="Proteomes" id="UP001489004">
    <property type="component" value="Unassembled WGS sequence"/>
</dbReference>
<gene>
    <name evidence="1" type="ORF">WJX72_011402</name>
</gene>
<name>A0AAW1PUG8_9CHLO</name>
<proteinExistence type="predicted"/>
<dbReference type="EMBL" id="JALJOR010000008">
    <property type="protein sequence ID" value="KAK9813249.1"/>
    <property type="molecule type" value="Genomic_DNA"/>
</dbReference>
<organism evidence="1 2">
    <name type="scientific">[Myrmecia] bisecta</name>
    <dbReference type="NCBI Taxonomy" id="41462"/>
    <lineage>
        <taxon>Eukaryota</taxon>
        <taxon>Viridiplantae</taxon>
        <taxon>Chlorophyta</taxon>
        <taxon>core chlorophytes</taxon>
        <taxon>Trebouxiophyceae</taxon>
        <taxon>Trebouxiales</taxon>
        <taxon>Trebouxiaceae</taxon>
        <taxon>Myrmecia</taxon>
    </lineage>
</organism>
<evidence type="ECO:0000313" key="1">
    <source>
        <dbReference type="EMBL" id="KAK9813249.1"/>
    </source>
</evidence>
<evidence type="ECO:0000313" key="2">
    <source>
        <dbReference type="Proteomes" id="UP001489004"/>
    </source>
</evidence>
<dbReference type="AlphaFoldDB" id="A0AAW1PUG8"/>
<accession>A0AAW1PUG8</accession>
<keyword evidence="2" id="KW-1185">Reference proteome</keyword>
<reference evidence="1 2" key="1">
    <citation type="journal article" date="2024" name="Nat. Commun.">
        <title>Phylogenomics reveals the evolutionary origins of lichenization in chlorophyte algae.</title>
        <authorList>
            <person name="Puginier C."/>
            <person name="Libourel C."/>
            <person name="Otte J."/>
            <person name="Skaloud P."/>
            <person name="Haon M."/>
            <person name="Grisel S."/>
            <person name="Petersen M."/>
            <person name="Berrin J.G."/>
            <person name="Delaux P.M."/>
            <person name="Dal Grande F."/>
            <person name="Keller J."/>
        </authorList>
    </citation>
    <scope>NUCLEOTIDE SEQUENCE [LARGE SCALE GENOMIC DNA]</scope>
    <source>
        <strain evidence="1 2">SAG 2043</strain>
    </source>
</reference>
<sequence length="440" mass="47663">MDDVMHKVLVSMLHDPQLATRGARLFEAAMTLLAASAVEEPKAQATVLVALFKQDELFLDFLLSKAVCIDEHGGISITAKTQTSCEASALDIPGPEDLEKALMCIKALAWDPGVLDEVDAAKLDLAELFAALRSCKQTHRPSNWRLRAALVYVLRDLYDTGISRHRVWSAEYPAAKAAFGTVPLVTQLAYGPKMALALCADRTHAKGSGRLIEIAAEGLLALIQPSDNDHFYHHGAAEAVRLVAECALVTGEGFADGAGLSSNPAWPGCSCRLIAHGIRHSPDLAERFATDTFSARVFDLLDNADRELATHYEALNKTPGDNSLKLLLEHHLDLLFGTASLATATLEFLETCNWNDLVQVSVAVAHVSRRWSAEGTATWHMETLAATRFLDACLQCLLAKLQVYWVGASKDATHAAASTCQPLGNFTRHSPVASMVLRIC</sequence>
<comment type="caution">
    <text evidence="1">The sequence shown here is derived from an EMBL/GenBank/DDBJ whole genome shotgun (WGS) entry which is preliminary data.</text>
</comment>
<protein>
    <submittedName>
        <fullName evidence="1">Uncharacterized protein</fullName>
    </submittedName>
</protein>